<dbReference type="PANTHER" id="PTHR35809:SF1">
    <property type="entry name" value="ARCHAETIDYLSERINE DECARBOXYLASE PROENZYME-RELATED"/>
    <property type="match status" value="1"/>
</dbReference>
<feature type="site" description="Cleavage (non-hydrolytic); by autocatalysis" evidence="11">
    <location>
        <begin position="189"/>
        <end position="190"/>
    </location>
</feature>
<gene>
    <name evidence="11" type="primary">psd</name>
    <name evidence="13" type="ordered locus">Sfum_2985</name>
    <name evidence="14" type="ordered locus">Sfum_3027</name>
</gene>
<comment type="pathway">
    <text evidence="11">Phospholipid metabolism; phosphatidylethanolamine biosynthesis; phosphatidylethanolamine from CDP-diacylglycerol: step 2/2.</text>
</comment>
<dbReference type="Proteomes" id="UP000001784">
    <property type="component" value="Chromosome"/>
</dbReference>
<dbReference type="UniPathway" id="UPA00558">
    <property type="reaction ID" value="UER00616"/>
</dbReference>
<dbReference type="PANTHER" id="PTHR35809">
    <property type="entry name" value="ARCHAETIDYLSERINE DECARBOXYLASE PROENZYME-RELATED"/>
    <property type="match status" value="1"/>
</dbReference>
<dbReference type="InParanoid" id="A0LMK7"/>
<keyword evidence="3 11" id="KW-0210">Decarboxylase</keyword>
<evidence type="ECO:0000256" key="4">
    <source>
        <dbReference type="ARBA" id="ARBA00023098"/>
    </source>
</evidence>
<comment type="cofactor">
    <cofactor evidence="11">
        <name>pyruvate</name>
        <dbReference type="ChEBI" id="CHEBI:15361"/>
    </cofactor>
    <text evidence="11">Binds 1 pyruvoyl group covalently per subunit.</text>
</comment>
<evidence type="ECO:0000256" key="9">
    <source>
        <dbReference type="ARBA" id="ARBA00023264"/>
    </source>
</evidence>
<sequence length="221" mass="24590">MDRTDFRQKSAHIPVAREGVPFIVAGMFVTFVAAILGCSFLAWVLTAVTLLVGHFFRDPERVAMAGDRELVSCADGKVIAIDRVESARFIPGPRLRISIFMSVFDVHVNRIPCSGIVRGVCYQKGRFLAANRAAAGRENEQNWLWIRTDEGADIVLTQVAGLIARRIVCWPGADDKVVRGERFGMIRFGSRMDVYVPEDSEFLVSRGQHVYGGETALCRLK</sequence>
<feature type="chain" id="PRO_5035008850" description="Phosphatidylserine decarboxylase beta chain" evidence="11">
    <location>
        <begin position="1"/>
        <end position="189"/>
    </location>
</feature>
<keyword evidence="2 11" id="KW-0444">Lipid biosynthesis</keyword>
<dbReference type="HAMAP" id="MF_00664">
    <property type="entry name" value="PS_decarb_PSD_A"/>
    <property type="match status" value="1"/>
</dbReference>
<dbReference type="KEGG" id="sfu:Sfum_3027"/>
<dbReference type="GO" id="GO:0006646">
    <property type="term" value="P:phosphatidylethanolamine biosynthetic process"/>
    <property type="evidence" value="ECO:0007669"/>
    <property type="project" value="UniProtKB-UniRule"/>
</dbReference>
<keyword evidence="12" id="KW-1133">Transmembrane helix</keyword>
<accession>A0LMK7</accession>
<evidence type="ECO:0000256" key="7">
    <source>
        <dbReference type="ARBA" id="ARBA00023209"/>
    </source>
</evidence>
<dbReference type="Pfam" id="PF02666">
    <property type="entry name" value="PS_Dcarbxylase"/>
    <property type="match status" value="1"/>
</dbReference>
<comment type="subunit">
    <text evidence="11">Heterodimer of a large membrane-associated beta subunit and a small pyruvoyl-containing alpha subunit.</text>
</comment>
<evidence type="ECO:0000313" key="15">
    <source>
        <dbReference type="Proteomes" id="UP000001784"/>
    </source>
</evidence>
<evidence type="ECO:0000313" key="13">
    <source>
        <dbReference type="EMBL" id="ABK18659.1"/>
    </source>
</evidence>
<keyword evidence="15" id="KW-1185">Reference proteome</keyword>
<name>A0LMK7_SYNFM</name>
<evidence type="ECO:0000256" key="8">
    <source>
        <dbReference type="ARBA" id="ARBA00023239"/>
    </source>
</evidence>
<keyword evidence="6 11" id="KW-0865">Zymogen</keyword>
<dbReference type="STRING" id="335543.Sfum_2985"/>
<keyword evidence="1 11" id="KW-1003">Cell membrane</keyword>
<feature type="modified residue" description="Pyruvic acid (Ser); by autocatalysis" evidence="11">
    <location>
        <position position="190"/>
    </location>
</feature>
<feature type="active site" description="Schiff-base intermediate with substrate; via pyruvic acid" evidence="11">
    <location>
        <position position="190"/>
    </location>
</feature>
<keyword evidence="9 11" id="KW-1208">Phospholipid metabolism</keyword>
<feature type="transmembrane region" description="Helical" evidence="12">
    <location>
        <begin position="20"/>
        <end position="52"/>
    </location>
</feature>
<dbReference type="RefSeq" id="WP_011699823.1">
    <property type="nucleotide sequence ID" value="NC_008554.1"/>
</dbReference>
<dbReference type="GO" id="GO:0004609">
    <property type="term" value="F:phosphatidylserine decarboxylase activity"/>
    <property type="evidence" value="ECO:0007669"/>
    <property type="project" value="UniProtKB-UniRule"/>
</dbReference>
<comment type="function">
    <text evidence="11">Catalyzes the formation of phosphatidylethanolamine (PtdEtn) from phosphatidylserine (PtdSer).</text>
</comment>
<dbReference type="AlphaFoldDB" id="A0LMK7"/>
<evidence type="ECO:0000256" key="2">
    <source>
        <dbReference type="ARBA" id="ARBA00022516"/>
    </source>
</evidence>
<proteinExistence type="inferred from homology"/>
<dbReference type="NCBIfam" id="NF003678">
    <property type="entry name" value="PRK05305.1-2"/>
    <property type="match status" value="1"/>
</dbReference>
<dbReference type="EMBL" id="CP000478">
    <property type="protein sequence ID" value="ABK18659.1"/>
    <property type="molecule type" value="Genomic_DNA"/>
</dbReference>
<protein>
    <recommendedName>
        <fullName evidence="11">Phosphatidylserine decarboxylase proenzyme</fullName>
        <ecNumber evidence="11">4.1.1.65</ecNumber>
    </recommendedName>
    <component>
        <recommendedName>
            <fullName evidence="11">Phosphatidylserine decarboxylase alpha chain</fullName>
        </recommendedName>
    </component>
    <component>
        <recommendedName>
            <fullName evidence="11">Phosphatidylserine decarboxylase beta chain</fullName>
        </recommendedName>
    </component>
</protein>
<evidence type="ECO:0000256" key="10">
    <source>
        <dbReference type="ARBA" id="ARBA00023317"/>
    </source>
</evidence>
<dbReference type="InterPro" id="IPR033175">
    <property type="entry name" value="PSD-A"/>
</dbReference>
<evidence type="ECO:0000256" key="12">
    <source>
        <dbReference type="SAM" id="Phobius"/>
    </source>
</evidence>
<comment type="catalytic activity">
    <reaction evidence="11">
        <text>a 1,2-diacyl-sn-glycero-3-phospho-L-serine + H(+) = a 1,2-diacyl-sn-glycero-3-phosphoethanolamine + CO2</text>
        <dbReference type="Rhea" id="RHEA:20828"/>
        <dbReference type="ChEBI" id="CHEBI:15378"/>
        <dbReference type="ChEBI" id="CHEBI:16526"/>
        <dbReference type="ChEBI" id="CHEBI:57262"/>
        <dbReference type="ChEBI" id="CHEBI:64612"/>
        <dbReference type="EC" id="4.1.1.65"/>
    </reaction>
</comment>
<keyword evidence="8 11" id="KW-0456">Lyase</keyword>
<evidence type="ECO:0000256" key="11">
    <source>
        <dbReference type="HAMAP-Rule" id="MF_00664"/>
    </source>
</evidence>
<dbReference type="InterPro" id="IPR003817">
    <property type="entry name" value="PS_Dcarbxylase"/>
</dbReference>
<dbReference type="KEGG" id="sfu:Sfum_2985"/>
<dbReference type="EMBL" id="CP000478">
    <property type="protein sequence ID" value="ABK18701.1"/>
    <property type="molecule type" value="Genomic_DNA"/>
</dbReference>
<evidence type="ECO:0000256" key="1">
    <source>
        <dbReference type="ARBA" id="ARBA00022475"/>
    </source>
</evidence>
<feature type="chain" id="PRO_5035008851" description="Phosphatidylserine decarboxylase alpha chain" evidence="11">
    <location>
        <begin position="190"/>
        <end position="221"/>
    </location>
</feature>
<evidence type="ECO:0000256" key="3">
    <source>
        <dbReference type="ARBA" id="ARBA00022793"/>
    </source>
</evidence>
<reference evidence="13 15" key="1">
    <citation type="submission" date="2006-10" db="EMBL/GenBank/DDBJ databases">
        <title>Complete sequence of Syntrophobacter fumaroxidans MPOB.</title>
        <authorList>
            <consortium name="US DOE Joint Genome Institute"/>
            <person name="Copeland A."/>
            <person name="Lucas S."/>
            <person name="Lapidus A."/>
            <person name="Barry K."/>
            <person name="Detter J.C."/>
            <person name="Glavina del Rio T."/>
            <person name="Hammon N."/>
            <person name="Israni S."/>
            <person name="Pitluck S."/>
            <person name="Goltsman E.G."/>
            <person name="Martinez M."/>
            <person name="Schmutz J."/>
            <person name="Larimer F."/>
            <person name="Land M."/>
            <person name="Hauser L."/>
            <person name="Kyrpides N."/>
            <person name="Kim E."/>
            <person name="Boone D.R."/>
            <person name="Brockman F."/>
            <person name="Culley D."/>
            <person name="Ferry J."/>
            <person name="Gunsalus R."/>
            <person name="McInerney M.J."/>
            <person name="Morrison M."/>
            <person name="Plugge C."/>
            <person name="Rohlin L."/>
            <person name="Scholten J."/>
            <person name="Sieber J."/>
            <person name="Stams A.J.M."/>
            <person name="Worm P."/>
            <person name="Henstra A.M."/>
            <person name="Richardson P."/>
        </authorList>
    </citation>
    <scope>NUCLEOTIDE SEQUENCE [LARGE SCALE GENOMIC DNA]</scope>
    <source>
        <strain evidence="15">DSM 10017 / MPOB</strain>
        <strain evidence="13">MPOB</strain>
    </source>
</reference>
<keyword evidence="5 11" id="KW-0472">Membrane</keyword>
<dbReference type="HOGENOM" id="CLU_072492_2_0_7"/>
<dbReference type="GO" id="GO:0005886">
    <property type="term" value="C:plasma membrane"/>
    <property type="evidence" value="ECO:0007669"/>
    <property type="project" value="UniProtKB-SubCell"/>
</dbReference>
<evidence type="ECO:0000256" key="5">
    <source>
        <dbReference type="ARBA" id="ARBA00023136"/>
    </source>
</evidence>
<comment type="similarity">
    <text evidence="11">Belongs to the phosphatidylserine decarboxylase family. PSD-A subfamily.</text>
</comment>
<comment type="subcellular location">
    <subcellularLocation>
        <location evidence="11">Cell membrane</location>
        <topology evidence="11">Peripheral membrane protein</topology>
    </subcellularLocation>
</comment>
<keyword evidence="4 11" id="KW-0443">Lipid metabolism</keyword>
<keyword evidence="12" id="KW-0812">Transmembrane</keyword>
<organism evidence="13 15">
    <name type="scientific">Syntrophobacter fumaroxidans (strain DSM 10017 / MPOB)</name>
    <dbReference type="NCBI Taxonomy" id="335543"/>
    <lineage>
        <taxon>Bacteria</taxon>
        <taxon>Pseudomonadati</taxon>
        <taxon>Thermodesulfobacteriota</taxon>
        <taxon>Syntrophobacteria</taxon>
        <taxon>Syntrophobacterales</taxon>
        <taxon>Syntrophobacteraceae</taxon>
        <taxon>Syntrophobacter</taxon>
    </lineage>
</organism>
<dbReference type="NCBIfam" id="NF003685">
    <property type="entry name" value="PRK05305.2-5"/>
    <property type="match status" value="1"/>
</dbReference>
<evidence type="ECO:0000256" key="6">
    <source>
        <dbReference type="ARBA" id="ARBA00023145"/>
    </source>
</evidence>
<keyword evidence="7 11" id="KW-0594">Phospholipid biosynthesis</keyword>
<keyword evidence="10 11" id="KW-0670">Pyruvate</keyword>
<dbReference type="EC" id="4.1.1.65" evidence="11"/>
<evidence type="ECO:0000313" key="14">
    <source>
        <dbReference type="EMBL" id="ABK18701.1"/>
    </source>
</evidence>
<dbReference type="eggNOG" id="COG0688">
    <property type="taxonomic scope" value="Bacteria"/>
</dbReference>
<comment type="PTM">
    <text evidence="11">Is synthesized initially as an inactive proenzyme. Formation of the active enzyme involves a self-maturation process in which the active site pyruvoyl group is generated from an internal serine residue via an autocatalytic post-translational modification. Two non-identical subunits are generated from the proenzyme in this reaction, and the pyruvate is formed at the N-terminus of the alpha chain, which is derived from the carboxyl end of the proenzyme. The post-translation cleavage follows an unusual pathway, termed non-hydrolytic serinolysis, in which the side chain hydroxyl group of the serine supplies its oxygen atom to form the C-terminus of the beta chain, while the remainder of the serine residue undergoes an oxidative deamination to produce ammonia and the pyruvoyl prosthetic group on the alpha chain.</text>
</comment>